<dbReference type="Gene3D" id="2.30.40.10">
    <property type="entry name" value="Urease, subunit C, domain 1"/>
    <property type="match status" value="1"/>
</dbReference>
<name>A0A162KVV7_9BACL</name>
<gene>
    <name evidence="2" type="ORF">PNBC_12175</name>
</gene>
<dbReference type="KEGG" id="pcx:LPB68_01780"/>
<dbReference type="GO" id="GO:0016810">
    <property type="term" value="F:hydrolase activity, acting on carbon-nitrogen (but not peptide) bonds"/>
    <property type="evidence" value="ECO:0007669"/>
    <property type="project" value="InterPro"/>
</dbReference>
<dbReference type="Pfam" id="PF07969">
    <property type="entry name" value="Amidohydro_3"/>
    <property type="match status" value="1"/>
</dbReference>
<dbReference type="InterPro" id="IPR011059">
    <property type="entry name" value="Metal-dep_hydrolase_composite"/>
</dbReference>
<evidence type="ECO:0000313" key="2">
    <source>
        <dbReference type="EMBL" id="OAB74783.1"/>
    </source>
</evidence>
<evidence type="ECO:0000259" key="1">
    <source>
        <dbReference type="Pfam" id="PF07969"/>
    </source>
</evidence>
<dbReference type="AlphaFoldDB" id="A0A162KVV7"/>
<dbReference type="PANTHER" id="PTHR22642">
    <property type="entry name" value="IMIDAZOLONEPROPIONASE"/>
    <property type="match status" value="1"/>
</dbReference>
<dbReference type="OrthoDB" id="9767366at2"/>
<reference evidence="2 3" key="1">
    <citation type="submission" date="2016-02" db="EMBL/GenBank/DDBJ databases">
        <title>Paenibacillus sp. LPB0068, isolated from Crassostrea gigas.</title>
        <authorList>
            <person name="Shin S.-K."/>
            <person name="Yi H."/>
        </authorList>
    </citation>
    <scope>NUCLEOTIDE SEQUENCE [LARGE SCALE GENOMIC DNA]</scope>
    <source>
        <strain evidence="2 3">LPB0068</strain>
    </source>
</reference>
<protein>
    <submittedName>
        <fullName evidence="2">Amidohydrolase</fullName>
    </submittedName>
</protein>
<accession>A0A162KVV7</accession>
<dbReference type="Gene3D" id="3.20.20.140">
    <property type="entry name" value="Metal-dependent hydrolases"/>
    <property type="match status" value="1"/>
</dbReference>
<dbReference type="STRING" id="1763538.LPB68_01780"/>
<dbReference type="Gene3D" id="3.10.310.70">
    <property type="match status" value="1"/>
</dbReference>
<dbReference type="RefSeq" id="WP_068658437.1">
    <property type="nucleotide sequence ID" value="NZ_CP017770.1"/>
</dbReference>
<organism evidence="2 3">
    <name type="scientific">Paenibacillus crassostreae</name>
    <dbReference type="NCBI Taxonomy" id="1763538"/>
    <lineage>
        <taxon>Bacteria</taxon>
        <taxon>Bacillati</taxon>
        <taxon>Bacillota</taxon>
        <taxon>Bacilli</taxon>
        <taxon>Bacillales</taxon>
        <taxon>Paenibacillaceae</taxon>
        <taxon>Paenibacillus</taxon>
    </lineage>
</organism>
<dbReference type="InterPro" id="IPR032466">
    <property type="entry name" value="Metal_Hydrolase"/>
</dbReference>
<feature type="domain" description="Amidohydrolase 3" evidence="1">
    <location>
        <begin position="50"/>
        <end position="519"/>
    </location>
</feature>
<dbReference type="CDD" id="cd01300">
    <property type="entry name" value="YtcJ_like"/>
    <property type="match status" value="1"/>
</dbReference>
<proteinExistence type="predicted"/>
<comment type="caution">
    <text evidence="2">The sequence shown here is derived from an EMBL/GenBank/DDBJ whole genome shotgun (WGS) entry which is preliminary data.</text>
</comment>
<dbReference type="SUPFAM" id="SSF51338">
    <property type="entry name" value="Composite domain of metallo-dependent hydrolases"/>
    <property type="match status" value="1"/>
</dbReference>
<dbReference type="Proteomes" id="UP000077134">
    <property type="component" value="Unassembled WGS sequence"/>
</dbReference>
<dbReference type="InterPro" id="IPR033932">
    <property type="entry name" value="YtcJ-like"/>
</dbReference>
<sequence>MGKCWWNGTIYTMQNEGDTVEVVYTEHGIIVATGSKEVIEVEYDGQIEEWVDLQGGTMFPGFVDSHMHLIGYGETFLKLDLSNMNSKEEVLQAIADRSVTVPRGSWIIAEGWNENRWLDASPITRDQLDAIAPHHPVLLRRICRHLLVVNTPAMKAVPIDTERTEYGIHSGIFKDSDQDIILNAVPQVTESYIQEALRVAIQHAWSQGVVGGHTEDLSYYGSCSNVLRVYQKVIHEDSMNFRAHLLVHHSVVGEWRNADEKLLTKSSYLEFGAMKIFADGALGGRTALLSIPYADEPSTNGLAIHSDEELAQLVSQARSYGLPIAVHAIGDLAAEKVIAAIERHPACDGAIDRLIHGQILGGSTIERMKNLPLVIDIQPTFVASDFPWVVDRIGQDTDLQLYAWKTLLDHGLRCAGGSDAPIEQVSPLFGMHAAVTRMKPDDSTETIYQLEERLSMFEAISLYTTGSANASGHEYDRGKIREGYSADFTILTMDPFLNKPSKLLTDCIGMTVVGEKVVYRNHE</sequence>
<evidence type="ECO:0000313" key="3">
    <source>
        <dbReference type="Proteomes" id="UP000077134"/>
    </source>
</evidence>
<keyword evidence="2" id="KW-0378">Hydrolase</keyword>
<dbReference type="EMBL" id="LSFN01000014">
    <property type="protein sequence ID" value="OAB74783.1"/>
    <property type="molecule type" value="Genomic_DNA"/>
</dbReference>
<dbReference type="InterPro" id="IPR013108">
    <property type="entry name" value="Amidohydro_3"/>
</dbReference>
<dbReference type="SUPFAM" id="SSF51556">
    <property type="entry name" value="Metallo-dependent hydrolases"/>
    <property type="match status" value="1"/>
</dbReference>
<dbReference type="PANTHER" id="PTHR22642:SF2">
    <property type="entry name" value="PROTEIN LONG AFTER FAR-RED 3"/>
    <property type="match status" value="1"/>
</dbReference>
<keyword evidence="3" id="KW-1185">Reference proteome</keyword>